<reference evidence="3" key="1">
    <citation type="submission" date="2016-10" db="EMBL/GenBank/DDBJ databases">
        <authorList>
            <person name="Varghese N."/>
            <person name="Submissions S."/>
        </authorList>
    </citation>
    <scope>NUCLEOTIDE SEQUENCE [LARGE SCALE GENOMIC DNA]</scope>
    <source>
        <strain evidence="3">DSM 17044</strain>
    </source>
</reference>
<feature type="transmembrane region" description="Helical" evidence="1">
    <location>
        <begin position="50"/>
        <end position="73"/>
    </location>
</feature>
<keyword evidence="1" id="KW-0472">Membrane</keyword>
<evidence type="ECO:0000313" key="3">
    <source>
        <dbReference type="Proteomes" id="UP000182719"/>
    </source>
</evidence>
<evidence type="ECO:0000256" key="1">
    <source>
        <dbReference type="SAM" id="Phobius"/>
    </source>
</evidence>
<proteinExistence type="predicted"/>
<feature type="transmembrane region" description="Helical" evidence="1">
    <location>
        <begin position="148"/>
        <end position="167"/>
    </location>
</feature>
<keyword evidence="1" id="KW-0812">Transmembrane</keyword>
<dbReference type="EMBL" id="FOAP01000027">
    <property type="protein sequence ID" value="SEM96243.1"/>
    <property type="molecule type" value="Genomic_DNA"/>
</dbReference>
<dbReference type="RefSeq" id="WP_075010629.1">
    <property type="nucleotide sequence ID" value="NZ_FOAP01000027.1"/>
</dbReference>
<sequence>MVPVLSSTGLVLHNLGLAAGFGGSLFGKIALNPAVKVISSTEERGQVTNLAWNGFNIVNAASIGTAALTWLFGRYKLSGKEIDSTTRALVIAKDVLLGATVALGAANIASGKYLAAQAPEGRVPSETGLTPTEETPENAVKAMKAIDVMGIVNLACMAGVIGVTAILNMRAGASSKWSVLARFLP</sequence>
<name>A0A1H8CM77_STIAU</name>
<keyword evidence="1" id="KW-1133">Transmembrane helix</keyword>
<feature type="transmembrane region" description="Helical" evidence="1">
    <location>
        <begin position="94"/>
        <end position="115"/>
    </location>
</feature>
<gene>
    <name evidence="2" type="ORF">SAMN05444354_1279</name>
</gene>
<accession>A0A1H8CM77</accession>
<evidence type="ECO:0000313" key="2">
    <source>
        <dbReference type="EMBL" id="SEM96243.1"/>
    </source>
</evidence>
<dbReference type="Proteomes" id="UP000182719">
    <property type="component" value="Unassembled WGS sequence"/>
</dbReference>
<dbReference type="OrthoDB" id="5524320at2"/>
<dbReference type="AlphaFoldDB" id="A0A1H8CM77"/>
<organism evidence="2 3">
    <name type="scientific">Stigmatella aurantiaca</name>
    <dbReference type="NCBI Taxonomy" id="41"/>
    <lineage>
        <taxon>Bacteria</taxon>
        <taxon>Pseudomonadati</taxon>
        <taxon>Myxococcota</taxon>
        <taxon>Myxococcia</taxon>
        <taxon>Myxococcales</taxon>
        <taxon>Cystobacterineae</taxon>
        <taxon>Archangiaceae</taxon>
        <taxon>Stigmatella</taxon>
    </lineage>
</organism>
<keyword evidence="3" id="KW-1185">Reference proteome</keyword>
<protein>
    <submittedName>
        <fullName evidence="2">Uncharacterized protein</fullName>
    </submittedName>
</protein>